<dbReference type="PANTHER" id="PTHR32297">
    <property type="entry name" value="SODIUM CHANNEL MODIFIER 1"/>
    <property type="match status" value="1"/>
</dbReference>
<proteinExistence type="predicted"/>
<dbReference type="Proteomes" id="UP001233999">
    <property type="component" value="Unassembled WGS sequence"/>
</dbReference>
<dbReference type="EMBL" id="JASPKZ010010272">
    <property type="protein sequence ID" value="KAJ9574664.1"/>
    <property type="molecule type" value="Genomic_DNA"/>
</dbReference>
<evidence type="ECO:0000313" key="2">
    <source>
        <dbReference type="EMBL" id="KAJ9574664.1"/>
    </source>
</evidence>
<sequence>MSFKREGDDVDLLRSLKHRRVCELLSNHIPDDEALLLKNGRLTCLICSHRPIFDTLPMLAIHRKGKKHVNELSRYLLHKRESEIKKLKAEQTMFMRTGTVMEPIRHGSLPPTQQISNLLVTQVPYNKRRLGQARKITLDMHIIPKEADIPEIATKNNLLPSASAQVRRYLKGLWKKKPLEKTVEKSRENYGESLTQLKNETDCPVFRLERSEKLESRCSEENTIQKKKTEYEMKLRMNGWIKNEEDKWGSGSRCRI</sequence>
<evidence type="ECO:0000259" key="1">
    <source>
        <dbReference type="Pfam" id="PF15803"/>
    </source>
</evidence>
<dbReference type="InterPro" id="IPR031622">
    <property type="entry name" value="Znf-SCNM1"/>
</dbReference>
<dbReference type="AlphaFoldDB" id="A0AAD8E2U4"/>
<accession>A0AAD8E2U4</accession>
<dbReference type="GO" id="GO:0008380">
    <property type="term" value="P:RNA splicing"/>
    <property type="evidence" value="ECO:0007669"/>
    <property type="project" value="InterPro"/>
</dbReference>
<organism evidence="2 3">
    <name type="scientific">Diploptera punctata</name>
    <name type="common">Pacific beetle cockroach</name>
    <dbReference type="NCBI Taxonomy" id="6984"/>
    <lineage>
        <taxon>Eukaryota</taxon>
        <taxon>Metazoa</taxon>
        <taxon>Ecdysozoa</taxon>
        <taxon>Arthropoda</taxon>
        <taxon>Hexapoda</taxon>
        <taxon>Insecta</taxon>
        <taxon>Pterygota</taxon>
        <taxon>Neoptera</taxon>
        <taxon>Polyneoptera</taxon>
        <taxon>Dictyoptera</taxon>
        <taxon>Blattodea</taxon>
        <taxon>Blaberoidea</taxon>
        <taxon>Blaberidae</taxon>
        <taxon>Diplopterinae</taxon>
        <taxon>Diploptera</taxon>
    </lineage>
</organism>
<protein>
    <recommendedName>
        <fullName evidence="1">Sodium channel modifier 1 zinc-finger domain-containing protein</fullName>
    </recommendedName>
</protein>
<dbReference type="GO" id="GO:0005634">
    <property type="term" value="C:nucleus"/>
    <property type="evidence" value="ECO:0007669"/>
    <property type="project" value="TreeGrafter"/>
</dbReference>
<reference evidence="2" key="1">
    <citation type="journal article" date="2023" name="IScience">
        <title>Live-bearing cockroach genome reveals convergent evolutionary mechanisms linked to viviparity in insects and beyond.</title>
        <authorList>
            <person name="Fouks B."/>
            <person name="Harrison M.C."/>
            <person name="Mikhailova A.A."/>
            <person name="Marchal E."/>
            <person name="English S."/>
            <person name="Carruthers M."/>
            <person name="Jennings E.C."/>
            <person name="Chiamaka E.L."/>
            <person name="Frigard R.A."/>
            <person name="Pippel M."/>
            <person name="Attardo G.M."/>
            <person name="Benoit J.B."/>
            <person name="Bornberg-Bauer E."/>
            <person name="Tobe S.S."/>
        </authorList>
    </citation>
    <scope>NUCLEOTIDE SEQUENCE</scope>
    <source>
        <strain evidence="2">Stay&amp;Tobe</strain>
    </source>
</reference>
<evidence type="ECO:0000313" key="3">
    <source>
        <dbReference type="Proteomes" id="UP001233999"/>
    </source>
</evidence>
<gene>
    <name evidence="2" type="ORF">L9F63_008196</name>
</gene>
<dbReference type="InterPro" id="IPR033570">
    <property type="entry name" value="SCNM1"/>
</dbReference>
<name>A0AAD8E2U4_DIPPU</name>
<dbReference type="PANTHER" id="PTHR32297:SF1">
    <property type="entry name" value="SODIUM CHANNEL MODIFIER 1"/>
    <property type="match status" value="1"/>
</dbReference>
<feature type="domain" description="Sodium channel modifier 1 zinc-finger" evidence="1">
    <location>
        <begin position="44"/>
        <end position="69"/>
    </location>
</feature>
<dbReference type="Pfam" id="PF15803">
    <property type="entry name" value="zf-SCNM1"/>
    <property type="match status" value="1"/>
</dbReference>
<comment type="caution">
    <text evidence="2">The sequence shown here is derived from an EMBL/GenBank/DDBJ whole genome shotgun (WGS) entry which is preliminary data.</text>
</comment>
<reference evidence="2" key="2">
    <citation type="submission" date="2023-05" db="EMBL/GenBank/DDBJ databases">
        <authorList>
            <person name="Fouks B."/>
        </authorList>
    </citation>
    <scope>NUCLEOTIDE SEQUENCE</scope>
    <source>
        <strain evidence="2">Stay&amp;Tobe</strain>
        <tissue evidence="2">Testes</tissue>
    </source>
</reference>
<keyword evidence="3" id="KW-1185">Reference proteome</keyword>